<comment type="caution">
    <text evidence="1">The sequence shown here is derived from an EMBL/GenBank/DDBJ whole genome shotgun (WGS) entry which is preliminary data.</text>
</comment>
<dbReference type="InterPro" id="IPR018914">
    <property type="entry name" value="DUF2480"/>
</dbReference>
<evidence type="ECO:0000313" key="2">
    <source>
        <dbReference type="Proteomes" id="UP000290204"/>
    </source>
</evidence>
<reference evidence="1 2" key="1">
    <citation type="submission" date="2019-01" db="EMBL/GenBank/DDBJ databases">
        <title>Lacibacter sp. strain TTM-7.</title>
        <authorList>
            <person name="Chen W.-M."/>
        </authorList>
    </citation>
    <scope>NUCLEOTIDE SEQUENCE [LARGE SCALE GENOMIC DNA]</scope>
    <source>
        <strain evidence="1 2">TTM-7</strain>
    </source>
</reference>
<dbReference type="RefSeq" id="WP_129130679.1">
    <property type="nucleotide sequence ID" value="NZ_SDHW01000002.1"/>
</dbReference>
<name>A0A4Q1CK16_9BACT</name>
<dbReference type="Proteomes" id="UP000290204">
    <property type="component" value="Unassembled WGS sequence"/>
</dbReference>
<evidence type="ECO:0000313" key="1">
    <source>
        <dbReference type="EMBL" id="RXK60718.1"/>
    </source>
</evidence>
<organism evidence="1 2">
    <name type="scientific">Lacibacter luteus</name>
    <dbReference type="NCBI Taxonomy" id="2508719"/>
    <lineage>
        <taxon>Bacteria</taxon>
        <taxon>Pseudomonadati</taxon>
        <taxon>Bacteroidota</taxon>
        <taxon>Chitinophagia</taxon>
        <taxon>Chitinophagales</taxon>
        <taxon>Chitinophagaceae</taxon>
        <taxon>Lacibacter</taxon>
    </lineage>
</organism>
<keyword evidence="2" id="KW-1185">Reference proteome</keyword>
<proteinExistence type="predicted"/>
<dbReference type="EMBL" id="SDHW01000002">
    <property type="protein sequence ID" value="RXK60718.1"/>
    <property type="molecule type" value="Genomic_DNA"/>
</dbReference>
<dbReference type="OrthoDB" id="9803040at2"/>
<gene>
    <name evidence="1" type="ORF">ESA94_09655</name>
</gene>
<sequence length="172" mass="19152">MSEVIVNRVAESSLQTIDLEAMMPAEEPVLFDLKDYLFMGLIVKEKEFRTSLQQTDLSGYAGKTVLVTCSADAIIPMWAYMLVAALLQPIAAEVFLGSKEEWKKQKLMHAIATLSLEAYIDQRVVVKGCGDEPIPESAYMEITKRLRPVAKSIMYGEPCSTVPIYKQPKSTA</sequence>
<accession>A0A4Q1CK16</accession>
<dbReference type="AlphaFoldDB" id="A0A4Q1CK16"/>
<dbReference type="Pfam" id="PF10652">
    <property type="entry name" value="DUF2480"/>
    <property type="match status" value="1"/>
</dbReference>
<protein>
    <submittedName>
        <fullName evidence="1">DUF2480 family protein</fullName>
    </submittedName>
</protein>